<evidence type="ECO:0000256" key="1">
    <source>
        <dbReference type="SAM" id="Coils"/>
    </source>
</evidence>
<protein>
    <recommendedName>
        <fullName evidence="5">Polysaccharide chain length determinant N-terminal domain-containing protein</fullName>
    </recommendedName>
</protein>
<dbReference type="KEGG" id="foo:CGC45_04930"/>
<keyword evidence="2" id="KW-1133">Transmembrane helix</keyword>
<dbReference type="Proteomes" id="UP000253862">
    <property type="component" value="Chromosome"/>
</dbReference>
<dbReference type="RefSeq" id="WP_071629245.1">
    <property type="nucleotide sequence ID" value="NZ_CP022375.1"/>
</dbReference>
<proteinExistence type="predicted"/>
<dbReference type="OrthoDB" id="5605736at2"/>
<keyword evidence="2" id="KW-0472">Membrane</keyword>
<keyword evidence="1" id="KW-0175">Coiled coil</keyword>
<feature type="transmembrane region" description="Helical" evidence="2">
    <location>
        <begin position="294"/>
        <end position="316"/>
    </location>
</feature>
<evidence type="ECO:0000313" key="3">
    <source>
        <dbReference type="EMBL" id="AXH29974.1"/>
    </source>
</evidence>
<evidence type="ECO:0000256" key="2">
    <source>
        <dbReference type="SAM" id="Phobius"/>
    </source>
</evidence>
<dbReference type="AlphaFoldDB" id="A0A345JRM8"/>
<feature type="coiled-coil region" evidence="1">
    <location>
        <begin position="191"/>
        <end position="225"/>
    </location>
</feature>
<reference evidence="3 4" key="1">
    <citation type="submission" date="2017-07" db="EMBL/GenBank/DDBJ databases">
        <title>Complete genome sequences and comparative analysis of the novel pathogen Francisella opportunistica.</title>
        <authorList>
            <person name="Dietrich E.A."/>
            <person name="Kingry L.C."/>
            <person name="Petersen J.M."/>
        </authorList>
    </citation>
    <scope>NUCLEOTIDE SEQUENCE [LARGE SCALE GENOMIC DNA]</scope>
    <source>
        <strain evidence="3 4">14-2155</strain>
    </source>
</reference>
<evidence type="ECO:0008006" key="5">
    <source>
        <dbReference type="Google" id="ProtNLM"/>
    </source>
</evidence>
<keyword evidence="4" id="KW-1185">Reference proteome</keyword>
<evidence type="ECO:0000313" key="4">
    <source>
        <dbReference type="Proteomes" id="UP000253862"/>
    </source>
</evidence>
<name>A0A345JRM8_9GAMM</name>
<dbReference type="EMBL" id="CP022375">
    <property type="protein sequence ID" value="AXH29974.1"/>
    <property type="molecule type" value="Genomic_DNA"/>
</dbReference>
<sequence length="327" mass="37433">MNKKDEYIEINVMSFFIFLYKNLRTLILSFILLTILATVFLYHQSTTSKGVVLKQMIQAPSYFDGSQTLHVIIGYDKLNLILQNILSELKQANPKDKLLQNVTLLYPFDKYEIGDQKQFVTANGQNSVETKAVVKNANYKLKKNYDDQKTYFTLLTQSKKADNKDITQLYQDIIKNFSESTLITQETQLWKKSIETNIQQSSEKLVEYNRLLKQDEITLKDLMAKKSNDNVVNSQTQAMIIKYITMVNDLKMQVFSLKQSIDTNKLWLSTANLKITDFGGVVAEPMISGVSYKLLLAVLLLIVFGSLFITMIIGLLKKVAIEAKKQS</sequence>
<accession>A0A345JRM8</accession>
<feature type="transmembrane region" description="Helical" evidence="2">
    <location>
        <begin position="23"/>
        <end position="42"/>
    </location>
</feature>
<keyword evidence="2" id="KW-0812">Transmembrane</keyword>
<organism evidence="3 4">
    <name type="scientific">Francisella opportunistica</name>
    <dbReference type="NCBI Taxonomy" id="2016517"/>
    <lineage>
        <taxon>Bacteria</taxon>
        <taxon>Pseudomonadati</taxon>
        <taxon>Pseudomonadota</taxon>
        <taxon>Gammaproteobacteria</taxon>
        <taxon>Thiotrichales</taxon>
        <taxon>Francisellaceae</taxon>
        <taxon>Francisella</taxon>
    </lineage>
</organism>
<gene>
    <name evidence="3" type="ORF">CGC43_04940</name>
</gene>